<dbReference type="EMBL" id="JAAMPI010000253">
    <property type="protein sequence ID" value="KAF4633513.1"/>
    <property type="molecule type" value="Genomic_DNA"/>
</dbReference>
<proteinExistence type="predicted"/>
<evidence type="ECO:0000256" key="1">
    <source>
        <dbReference type="SAM" id="Phobius"/>
    </source>
</evidence>
<name>A0A8H4RQK1_9HELO</name>
<keyword evidence="3" id="KW-1185">Reference proteome</keyword>
<feature type="transmembrane region" description="Helical" evidence="1">
    <location>
        <begin position="12"/>
        <end position="30"/>
    </location>
</feature>
<dbReference type="AlphaFoldDB" id="A0A8H4RQK1"/>
<reference evidence="2 3" key="1">
    <citation type="submission" date="2020-03" db="EMBL/GenBank/DDBJ databases">
        <title>Draft Genome Sequence of Cudoniella acicularis.</title>
        <authorList>
            <person name="Buettner E."/>
            <person name="Kellner H."/>
        </authorList>
    </citation>
    <scope>NUCLEOTIDE SEQUENCE [LARGE SCALE GENOMIC DNA]</scope>
    <source>
        <strain evidence="2 3">DSM 108380</strain>
    </source>
</reference>
<dbReference type="Proteomes" id="UP000566819">
    <property type="component" value="Unassembled WGS sequence"/>
</dbReference>
<keyword evidence="1" id="KW-1133">Transmembrane helix</keyword>
<evidence type="ECO:0000313" key="2">
    <source>
        <dbReference type="EMBL" id="KAF4633513.1"/>
    </source>
</evidence>
<gene>
    <name evidence="2" type="ORF">G7Y89_g4597</name>
</gene>
<keyword evidence="1" id="KW-0472">Membrane</keyword>
<accession>A0A8H4RQK1</accession>
<comment type="caution">
    <text evidence="2">The sequence shown here is derived from an EMBL/GenBank/DDBJ whole genome shotgun (WGS) entry which is preliminary data.</text>
</comment>
<sequence>MSVSTKDIITISFGLASTVIGLIALAVAIINRPPRTAIARDEYGPLDHWTTGPLEDVCNHFEDKLSDQEYGPLEGDCNRLGDELNGQKFKLKRNLFLGYEQSGSDLALADDLIAKLVMQQIEDAGMFELISEAKVQDLSNLNSKK</sequence>
<evidence type="ECO:0000313" key="3">
    <source>
        <dbReference type="Proteomes" id="UP000566819"/>
    </source>
</evidence>
<protein>
    <submittedName>
        <fullName evidence="2">Uncharacterized protein</fullName>
    </submittedName>
</protein>
<keyword evidence="1" id="KW-0812">Transmembrane</keyword>
<organism evidence="2 3">
    <name type="scientific">Cudoniella acicularis</name>
    <dbReference type="NCBI Taxonomy" id="354080"/>
    <lineage>
        <taxon>Eukaryota</taxon>
        <taxon>Fungi</taxon>
        <taxon>Dikarya</taxon>
        <taxon>Ascomycota</taxon>
        <taxon>Pezizomycotina</taxon>
        <taxon>Leotiomycetes</taxon>
        <taxon>Helotiales</taxon>
        <taxon>Tricladiaceae</taxon>
        <taxon>Cudoniella</taxon>
    </lineage>
</organism>